<gene>
    <name evidence="3" type="ORF">ACFPOB_20625</name>
</gene>
<evidence type="ECO:0000259" key="2">
    <source>
        <dbReference type="Pfam" id="PF23639"/>
    </source>
</evidence>
<keyword evidence="4" id="KW-1185">Reference proteome</keyword>
<evidence type="ECO:0000259" key="1">
    <source>
        <dbReference type="Pfam" id="PF08273"/>
    </source>
</evidence>
<feature type="domain" description="DNA primase/helicase Gp4 N-terminal Bacteriophage T7-like" evidence="1">
    <location>
        <begin position="46"/>
        <end position="76"/>
    </location>
</feature>
<protein>
    <submittedName>
        <fullName evidence="3">Primase-helicase zinc-binding domain-containing protein</fullName>
    </submittedName>
</protein>
<dbReference type="InterPro" id="IPR013237">
    <property type="entry name" value="Phage_T7_Gp4_N"/>
</dbReference>
<dbReference type="SUPFAM" id="SSF57783">
    <property type="entry name" value="Zinc beta-ribbon"/>
    <property type="match status" value="1"/>
</dbReference>
<dbReference type="RefSeq" id="WP_377800274.1">
    <property type="nucleotide sequence ID" value="NZ_JBHSLW010000034.1"/>
</dbReference>
<dbReference type="Gene3D" id="3.90.580.10">
    <property type="entry name" value="Zinc finger, CHC2-type domain"/>
    <property type="match status" value="1"/>
</dbReference>
<name>A0ABW0IXW2_9HYPH</name>
<comment type="caution">
    <text evidence="3">The sequence shown here is derived from an EMBL/GenBank/DDBJ whole genome shotgun (WGS) entry which is preliminary data.</text>
</comment>
<dbReference type="Pfam" id="PF23639">
    <property type="entry name" value="DUF7146"/>
    <property type="match status" value="1"/>
</dbReference>
<proteinExistence type="predicted"/>
<dbReference type="InterPro" id="IPR055570">
    <property type="entry name" value="DUF7146"/>
</dbReference>
<feature type="domain" description="DUF7146" evidence="2">
    <location>
        <begin position="145"/>
        <end position="230"/>
    </location>
</feature>
<sequence>MAAPAHSDAVDDWIERAKGHATINVALRLGFRPKGGAKGTGAEAVGPCPRCGGVDRFSVKTKEGLWNCRGCGKGGGDAISLARWVPHERTFFEAVEFITGEPKPDAAPASADEKAAIAAKRAREAAEIDKARAAEAQQQNQFREDERWRCRRLWEHGQPAAGTLVEAYLRHRGVERIPEGAKLRFHPEMHLRHPAGPGGKVVWTGPAMLSPIAGNDRRFMGLHTTWLDPRLGTPEMPRFDEAGKPTKGKLIFVSEDGEVLDVKRSRGTKAGGHLVLAPAVDTIFGGPRRLVIGEGIETVLAVWIAMVEAGENLSLTEFWSAIDLGNLGGKAAESVFHPTLRRPDARGRMMRTRLPGPVPDLTRPERSIAIPETVREVLVLADGDSDRTLVEFTLARATARWARPDLTVRAAWPEEGGDFSDMRMRKVREREAA</sequence>
<dbReference type="Proteomes" id="UP001596053">
    <property type="component" value="Unassembled WGS sequence"/>
</dbReference>
<evidence type="ECO:0000313" key="4">
    <source>
        <dbReference type="Proteomes" id="UP001596053"/>
    </source>
</evidence>
<accession>A0ABW0IXW2</accession>
<dbReference type="Pfam" id="PF08273">
    <property type="entry name" value="Zn_Ribbon_Prim"/>
    <property type="match status" value="1"/>
</dbReference>
<organism evidence="3 4">
    <name type="scientific">Bosea eneae</name>
    <dbReference type="NCBI Taxonomy" id="151454"/>
    <lineage>
        <taxon>Bacteria</taxon>
        <taxon>Pseudomonadati</taxon>
        <taxon>Pseudomonadota</taxon>
        <taxon>Alphaproteobacteria</taxon>
        <taxon>Hyphomicrobiales</taxon>
        <taxon>Boseaceae</taxon>
        <taxon>Bosea</taxon>
    </lineage>
</organism>
<evidence type="ECO:0000313" key="3">
    <source>
        <dbReference type="EMBL" id="MFC5421971.1"/>
    </source>
</evidence>
<dbReference type="EMBL" id="JBHSLW010000034">
    <property type="protein sequence ID" value="MFC5421971.1"/>
    <property type="molecule type" value="Genomic_DNA"/>
</dbReference>
<dbReference type="InterPro" id="IPR036977">
    <property type="entry name" value="DNA_primase_Znf_CHC2"/>
</dbReference>
<reference evidence="4" key="1">
    <citation type="journal article" date="2019" name="Int. J. Syst. Evol. Microbiol.">
        <title>The Global Catalogue of Microorganisms (GCM) 10K type strain sequencing project: providing services to taxonomists for standard genome sequencing and annotation.</title>
        <authorList>
            <consortium name="The Broad Institute Genomics Platform"/>
            <consortium name="The Broad Institute Genome Sequencing Center for Infectious Disease"/>
            <person name="Wu L."/>
            <person name="Ma J."/>
        </authorList>
    </citation>
    <scope>NUCLEOTIDE SEQUENCE [LARGE SCALE GENOMIC DNA]</scope>
    <source>
        <strain evidence="4">NCAIM B.01391</strain>
    </source>
</reference>